<keyword evidence="1" id="KW-0812">Transmembrane</keyword>
<feature type="transmembrane region" description="Helical" evidence="1">
    <location>
        <begin position="36"/>
        <end position="56"/>
    </location>
</feature>
<evidence type="ECO:0000313" key="2">
    <source>
        <dbReference type="EMBL" id="MFC5140308.1"/>
    </source>
</evidence>
<sequence length="63" mass="6872">MSTYLVTYLVAWPVLTFAFAGRLNHLRRGPSFGSVAVLAAVCAVVWPLALVVLFVAPRPRSRS</sequence>
<accession>A0ABV9ZJI5</accession>
<dbReference type="EMBL" id="JBHSKG010000010">
    <property type="protein sequence ID" value="MFC5140308.1"/>
    <property type="molecule type" value="Genomic_DNA"/>
</dbReference>
<keyword evidence="1" id="KW-1133">Transmembrane helix</keyword>
<name>A0ABV9ZJI5_9PSEU</name>
<protein>
    <submittedName>
        <fullName evidence="2">Uncharacterized protein</fullName>
    </submittedName>
</protein>
<comment type="caution">
    <text evidence="2">The sequence shown here is derived from an EMBL/GenBank/DDBJ whole genome shotgun (WGS) entry which is preliminary data.</text>
</comment>
<reference evidence="3" key="1">
    <citation type="journal article" date="2019" name="Int. J. Syst. Evol. Microbiol.">
        <title>The Global Catalogue of Microorganisms (GCM) 10K type strain sequencing project: providing services to taxonomists for standard genome sequencing and annotation.</title>
        <authorList>
            <consortium name="The Broad Institute Genomics Platform"/>
            <consortium name="The Broad Institute Genome Sequencing Center for Infectious Disease"/>
            <person name="Wu L."/>
            <person name="Ma J."/>
        </authorList>
    </citation>
    <scope>NUCLEOTIDE SEQUENCE [LARGE SCALE GENOMIC DNA]</scope>
    <source>
        <strain evidence="3">XZYJ18</strain>
    </source>
</reference>
<keyword evidence="3" id="KW-1185">Reference proteome</keyword>
<evidence type="ECO:0000256" key="1">
    <source>
        <dbReference type="SAM" id="Phobius"/>
    </source>
</evidence>
<organism evidence="2 3">
    <name type="scientific">Actinomycetospora rhizophila</name>
    <dbReference type="NCBI Taxonomy" id="1416876"/>
    <lineage>
        <taxon>Bacteria</taxon>
        <taxon>Bacillati</taxon>
        <taxon>Actinomycetota</taxon>
        <taxon>Actinomycetes</taxon>
        <taxon>Pseudonocardiales</taxon>
        <taxon>Pseudonocardiaceae</taxon>
        <taxon>Actinomycetospora</taxon>
    </lineage>
</organism>
<proteinExistence type="predicted"/>
<dbReference type="Proteomes" id="UP001596175">
    <property type="component" value="Unassembled WGS sequence"/>
</dbReference>
<dbReference type="RefSeq" id="WP_378022479.1">
    <property type="nucleotide sequence ID" value="NZ_JBHSKG010000010.1"/>
</dbReference>
<gene>
    <name evidence="2" type="ORF">ACFPK1_18860</name>
</gene>
<keyword evidence="1" id="KW-0472">Membrane</keyword>
<evidence type="ECO:0000313" key="3">
    <source>
        <dbReference type="Proteomes" id="UP001596175"/>
    </source>
</evidence>